<evidence type="ECO:0000256" key="9">
    <source>
        <dbReference type="ARBA" id="ARBA00023136"/>
    </source>
</evidence>
<evidence type="ECO:0000259" key="11">
    <source>
        <dbReference type="PROSITE" id="PS50928"/>
    </source>
</evidence>
<proteinExistence type="inferred from homology"/>
<keyword evidence="4 10" id="KW-0813">Transport</keyword>
<evidence type="ECO:0000256" key="5">
    <source>
        <dbReference type="ARBA" id="ARBA00022475"/>
    </source>
</evidence>
<evidence type="ECO:0000256" key="2">
    <source>
        <dbReference type="ARBA" id="ARBA00004429"/>
    </source>
</evidence>
<dbReference type="InterPro" id="IPR010065">
    <property type="entry name" value="AA_ABC_transptr_permease_3TM"/>
</dbReference>
<evidence type="ECO:0000313" key="12">
    <source>
        <dbReference type="EMBL" id="TKC87632.1"/>
    </source>
</evidence>
<dbReference type="Pfam" id="PF00528">
    <property type="entry name" value="BPD_transp_1"/>
    <property type="match status" value="1"/>
</dbReference>
<feature type="non-terminal residue" evidence="12">
    <location>
        <position position="282"/>
    </location>
</feature>
<dbReference type="InterPro" id="IPR035906">
    <property type="entry name" value="MetI-like_sf"/>
</dbReference>
<evidence type="ECO:0000256" key="3">
    <source>
        <dbReference type="ARBA" id="ARBA00010072"/>
    </source>
</evidence>
<dbReference type="GO" id="GO:0006865">
    <property type="term" value="P:amino acid transport"/>
    <property type="evidence" value="ECO:0007669"/>
    <property type="project" value="UniProtKB-KW"/>
</dbReference>
<dbReference type="PROSITE" id="PS50928">
    <property type="entry name" value="ABC_TM1"/>
    <property type="match status" value="1"/>
</dbReference>
<keyword evidence="7" id="KW-0029">Amino-acid transport</keyword>
<name>A0A4U1I365_9BACT</name>
<dbReference type="AlphaFoldDB" id="A0A4U1I365"/>
<comment type="similarity">
    <text evidence="3">Belongs to the binding-protein-dependent transport system permease family. HisMQ subfamily.</text>
</comment>
<evidence type="ECO:0000256" key="10">
    <source>
        <dbReference type="RuleBase" id="RU363032"/>
    </source>
</evidence>
<feature type="domain" description="ABC transmembrane type-1" evidence="11">
    <location>
        <begin position="149"/>
        <end position="282"/>
    </location>
</feature>
<comment type="caution">
    <text evidence="12">The sequence shown here is derived from an EMBL/GenBank/DDBJ whole genome shotgun (WGS) entry which is preliminary data.</text>
</comment>
<keyword evidence="9 10" id="KW-0472">Membrane</keyword>
<feature type="transmembrane region" description="Helical" evidence="10">
    <location>
        <begin position="100"/>
        <end position="121"/>
    </location>
</feature>
<feature type="transmembrane region" description="Helical" evidence="10">
    <location>
        <begin position="153"/>
        <end position="175"/>
    </location>
</feature>
<evidence type="ECO:0000256" key="7">
    <source>
        <dbReference type="ARBA" id="ARBA00022970"/>
    </source>
</evidence>
<dbReference type="SUPFAM" id="SSF161098">
    <property type="entry name" value="MetI-like"/>
    <property type="match status" value="1"/>
</dbReference>
<evidence type="ECO:0000256" key="4">
    <source>
        <dbReference type="ARBA" id="ARBA00022448"/>
    </source>
</evidence>
<accession>A0A4U1I365</accession>
<evidence type="ECO:0000313" key="13">
    <source>
        <dbReference type="Proteomes" id="UP000309215"/>
    </source>
</evidence>
<reference evidence="12 13" key="1">
    <citation type="submission" date="2019-04" db="EMBL/GenBank/DDBJ databases">
        <authorList>
            <person name="Li Y."/>
            <person name="Wang J."/>
        </authorList>
    </citation>
    <scope>NUCLEOTIDE SEQUENCE [LARGE SCALE GENOMIC DNA]</scope>
    <source>
        <strain evidence="12 13">DSM 14668</strain>
    </source>
</reference>
<keyword evidence="13" id="KW-1185">Reference proteome</keyword>
<gene>
    <name evidence="12" type="ORF">E8A74_51560</name>
</gene>
<dbReference type="PANTHER" id="PTHR30614">
    <property type="entry name" value="MEMBRANE COMPONENT OF AMINO ACID ABC TRANSPORTER"/>
    <property type="match status" value="1"/>
</dbReference>
<feature type="transmembrane region" description="Helical" evidence="10">
    <location>
        <begin position="187"/>
        <end position="210"/>
    </location>
</feature>
<evidence type="ECO:0000256" key="8">
    <source>
        <dbReference type="ARBA" id="ARBA00022989"/>
    </source>
</evidence>
<evidence type="ECO:0000256" key="1">
    <source>
        <dbReference type="ARBA" id="ARBA00003159"/>
    </source>
</evidence>
<keyword evidence="8 10" id="KW-1133">Transmembrane helix</keyword>
<comment type="subcellular location">
    <subcellularLocation>
        <location evidence="2">Cell inner membrane</location>
        <topology evidence="2">Multi-pass membrane protein</topology>
    </subcellularLocation>
    <subcellularLocation>
        <location evidence="10">Cell membrane</location>
        <topology evidence="10">Multi-pass membrane protein</topology>
    </subcellularLocation>
</comment>
<evidence type="ECO:0000256" key="6">
    <source>
        <dbReference type="ARBA" id="ARBA00022692"/>
    </source>
</evidence>
<dbReference type="NCBIfam" id="TIGR01726">
    <property type="entry name" value="HEQRo_perm_3TM"/>
    <property type="match status" value="1"/>
</dbReference>
<dbReference type="GO" id="GO:0043190">
    <property type="term" value="C:ATP-binding cassette (ABC) transporter complex"/>
    <property type="evidence" value="ECO:0007669"/>
    <property type="project" value="InterPro"/>
</dbReference>
<dbReference type="CDD" id="cd06261">
    <property type="entry name" value="TM_PBP2"/>
    <property type="match status" value="1"/>
</dbReference>
<dbReference type="InterPro" id="IPR043429">
    <property type="entry name" value="ArtM/GltK/GlnP/TcyL/YhdX-like"/>
</dbReference>
<protein>
    <submittedName>
        <fullName evidence="12">Amino acid ABC transporter permease</fullName>
    </submittedName>
</protein>
<dbReference type="PANTHER" id="PTHR30614:SF20">
    <property type="entry name" value="GLUTAMINE TRANSPORT SYSTEM PERMEASE PROTEIN GLNP"/>
    <property type="match status" value="1"/>
</dbReference>
<dbReference type="OrthoDB" id="92598at2"/>
<dbReference type="RefSeq" id="WP_136936579.1">
    <property type="nucleotide sequence ID" value="NZ_SSMQ01000182.1"/>
</dbReference>
<dbReference type="GO" id="GO:0022857">
    <property type="term" value="F:transmembrane transporter activity"/>
    <property type="evidence" value="ECO:0007669"/>
    <property type="project" value="InterPro"/>
</dbReference>
<dbReference type="Gene3D" id="1.10.3720.10">
    <property type="entry name" value="MetI-like"/>
    <property type="match status" value="1"/>
</dbReference>
<feature type="transmembrane region" description="Helical" evidence="10">
    <location>
        <begin position="23"/>
        <end position="46"/>
    </location>
</feature>
<sequence length="282" mass="30181">MNRIPAPHPIRGIAALREESRPLGLVSALVGGLALAIVLGGTASVLTEYGIQREDRIAAALQSIELFTILVFGSLLGAGATALGFGTYRRMPTRVSREEAIAGAVLGLQAALCGLALLWFIQGDMERFARNFLSFEQIVPHYEAFLNGAKNTLLLAGAGELFGVILGLVLSVFTISKRAVVRAPVRVYINLFRGTPLLLQLSLIYFGLALGLGVNMSAYTAAILAFSLNTGAYSAEVFRAGIQSIERGQMEAARGLGLGYMQSMRYVIVPQAVRRVIPPLMN</sequence>
<organism evidence="12 13">
    <name type="scientific">Polyangium fumosum</name>
    <dbReference type="NCBI Taxonomy" id="889272"/>
    <lineage>
        <taxon>Bacteria</taxon>
        <taxon>Pseudomonadati</taxon>
        <taxon>Myxococcota</taxon>
        <taxon>Polyangia</taxon>
        <taxon>Polyangiales</taxon>
        <taxon>Polyangiaceae</taxon>
        <taxon>Polyangium</taxon>
    </lineage>
</organism>
<comment type="function">
    <text evidence="1">Part of the binding-protein-dependent transport system for glutamine; probably responsible for the translocation of the substrate across the membrane.</text>
</comment>
<dbReference type="Proteomes" id="UP000309215">
    <property type="component" value="Unassembled WGS sequence"/>
</dbReference>
<keyword evidence="5" id="KW-1003">Cell membrane</keyword>
<keyword evidence="6 10" id="KW-0812">Transmembrane</keyword>
<dbReference type="InterPro" id="IPR000515">
    <property type="entry name" value="MetI-like"/>
</dbReference>
<dbReference type="EMBL" id="SSMQ01000182">
    <property type="protein sequence ID" value="TKC87632.1"/>
    <property type="molecule type" value="Genomic_DNA"/>
</dbReference>
<feature type="transmembrane region" description="Helical" evidence="10">
    <location>
        <begin position="66"/>
        <end position="88"/>
    </location>
</feature>